<feature type="transmembrane region" description="Helical" evidence="2">
    <location>
        <begin position="20"/>
        <end position="44"/>
    </location>
</feature>
<feature type="compositionally biased region" description="Polar residues" evidence="1">
    <location>
        <begin position="49"/>
        <end position="62"/>
    </location>
</feature>
<gene>
    <name evidence="3" type="ORF">RVF87_00670</name>
</gene>
<keyword evidence="2" id="KW-0812">Transmembrane</keyword>
<dbReference type="RefSeq" id="WP_066165875.1">
    <property type="nucleotide sequence ID" value="NZ_CP136137.1"/>
</dbReference>
<evidence type="ECO:0000256" key="2">
    <source>
        <dbReference type="SAM" id="Phobius"/>
    </source>
</evidence>
<dbReference type="EMBL" id="CP136137">
    <property type="protein sequence ID" value="WYY07636.1"/>
    <property type="molecule type" value="Genomic_DNA"/>
</dbReference>
<accession>A0ABZ2U2V2</accession>
<evidence type="ECO:0008006" key="5">
    <source>
        <dbReference type="Google" id="ProtNLM"/>
    </source>
</evidence>
<keyword evidence="2" id="KW-1133">Transmembrane helix</keyword>
<keyword evidence="2" id="KW-0472">Membrane</keyword>
<sequence length="207" mass="21395">MSYPQYPDPGGPPRRSPWSSTPVVVAIIAGVVLLVGGVVAALVYTNHRSTSTVSAGSSTESGPTTVTHTATAPPTDTGTAQPTEQPTPTVPTTATVPGTEPITVPGADRQGFLSGPRCNAAGDDAVFIGVTDRSRVVICQVGSQTGRYYYKGLAGGNAIEIDYPSRAGDTFVATNKDVEYVVTTGSLVIRQNGEVLTAEPMQASWVN</sequence>
<name>A0ABZ2U2V2_9ACTN</name>
<evidence type="ECO:0000256" key="1">
    <source>
        <dbReference type="SAM" id="MobiDB-lite"/>
    </source>
</evidence>
<evidence type="ECO:0000313" key="3">
    <source>
        <dbReference type="EMBL" id="WYY07636.1"/>
    </source>
</evidence>
<protein>
    <recommendedName>
        <fullName evidence="5">Protein kinase</fullName>
    </recommendedName>
</protein>
<feature type="compositionally biased region" description="Low complexity" evidence="1">
    <location>
        <begin position="63"/>
        <end position="101"/>
    </location>
</feature>
<evidence type="ECO:0000313" key="4">
    <source>
        <dbReference type="Proteomes" id="UP001479933"/>
    </source>
</evidence>
<proteinExistence type="predicted"/>
<feature type="region of interest" description="Disordered" evidence="1">
    <location>
        <begin position="49"/>
        <end position="110"/>
    </location>
</feature>
<keyword evidence="4" id="KW-1185">Reference proteome</keyword>
<dbReference type="Proteomes" id="UP001479933">
    <property type="component" value="Chromosome"/>
</dbReference>
<reference evidence="3 4" key="1">
    <citation type="journal article" date="2023" name="Virus Evol.">
        <title>Computational host range prediction-The good, the bad, and the ugly.</title>
        <authorList>
            <person name="Howell A.A."/>
            <person name="Versoza C.J."/>
            <person name="Pfeifer S.P."/>
        </authorList>
    </citation>
    <scope>NUCLEOTIDE SEQUENCE [LARGE SCALE GENOMIC DNA]</scope>
    <source>
        <strain evidence="3 4">1610/1b</strain>
    </source>
</reference>
<organism evidence="3 4">
    <name type="scientific">Gordonia hydrophobica</name>
    <dbReference type="NCBI Taxonomy" id="40516"/>
    <lineage>
        <taxon>Bacteria</taxon>
        <taxon>Bacillati</taxon>
        <taxon>Actinomycetota</taxon>
        <taxon>Actinomycetes</taxon>
        <taxon>Mycobacteriales</taxon>
        <taxon>Gordoniaceae</taxon>
        <taxon>Gordonia</taxon>
    </lineage>
</organism>